<sequence length="800" mass="87829">MIKANLGDLDDVNLTANLPTNNDVLTYDSTQSSWIPKKPTTSGAVSNPFVIDLNRWNIKNDGTESAATTKGINDALSWAKSQNITHCTLPSGTYTLKIDSTSFTCILMQSDMHFEMSAGCIIQLEANSSPWYRIFSLKGVTNGRISGGTLVGDKKTHIYQLSVKFVRGGVNADGSLNNNANSIRSEIVDRYSNPGLLKAFRLWSISGVTASGYSFYQYKDTVSNSTLVGSRTNGQFAPAAPTGRGWFAEIENANKMVFAIDITSSPLSDAQITQINAKVDSQNYTHEWGHGIELAGSNNIEIDHVDISNCTGDAIFTSWLEYKLNPTDYTQEQMGSNIYIHDCDLNHCRRQGISNAGSTDVTIMNNKIHHIGKADDGVTEDGTAPMFGIDIESMWSETNIPTWRPELNQTGLELNTRIYIRDNYISNNSRGHFVNADGINVVLENNTFEGYNVGGISSYPNNMYVKYLNNTIINCELVVKGDNFVNGAICYNGNIKIADITGAIISNCQVKNGLFYGSSVYGYFGTPTVDVPSSTFTYSTPHGMGNGAKISFEQWVGKVPTGISVDKLYYTVNVKTNSFQVSETLNGAPVAITDSGITGFNISRFNYGRCYISDIVVERDWRNDNTLSPNFQLILTGGIIRNVTVKNYEIDVRPLANYVGRPIQIDGITLIEGGANFEGCNLINSSFTRSKTGILGGDISLGTNDARYTRKLVVDNCTFQNVGINFNGNVTNNRSTFITSSISKADNVNMAVISTSYLEDTKLNFHWLTRDKSMTIARCIFKNVTADTNSNTRMIDNISL</sequence>
<organism evidence="1 2">
    <name type="scientific">Paenibacillus anseongense</name>
    <dbReference type="NCBI Taxonomy" id="2682845"/>
    <lineage>
        <taxon>Bacteria</taxon>
        <taxon>Bacillati</taxon>
        <taxon>Bacillota</taxon>
        <taxon>Bacilli</taxon>
        <taxon>Bacillales</taxon>
        <taxon>Paenibacillaceae</taxon>
        <taxon>Paenibacillus</taxon>
    </lineage>
</organism>
<proteinExistence type="predicted"/>
<comment type="caution">
    <text evidence="1">The sequence shown here is derived from an EMBL/GenBank/DDBJ whole genome shotgun (WGS) entry which is preliminary data.</text>
</comment>
<dbReference type="RefSeq" id="WP_181646632.1">
    <property type="nucleotide sequence ID" value="NZ_WSEM01000004.1"/>
</dbReference>
<evidence type="ECO:0000313" key="2">
    <source>
        <dbReference type="Proteomes" id="UP000467637"/>
    </source>
</evidence>
<gene>
    <name evidence="1" type="ORF">GON05_04180</name>
</gene>
<evidence type="ECO:0000313" key="1">
    <source>
        <dbReference type="EMBL" id="MVQ33842.1"/>
    </source>
</evidence>
<dbReference type="InterPro" id="IPR012334">
    <property type="entry name" value="Pectin_lyas_fold"/>
</dbReference>
<keyword evidence="2" id="KW-1185">Reference proteome</keyword>
<dbReference type="Gene3D" id="2.160.20.10">
    <property type="entry name" value="Single-stranded right-handed beta-helix, Pectin lyase-like"/>
    <property type="match status" value="2"/>
</dbReference>
<dbReference type="Proteomes" id="UP000467637">
    <property type="component" value="Unassembled WGS sequence"/>
</dbReference>
<dbReference type="InterPro" id="IPR011050">
    <property type="entry name" value="Pectin_lyase_fold/virulence"/>
</dbReference>
<dbReference type="SMART" id="SM00710">
    <property type="entry name" value="PbH1"/>
    <property type="match status" value="8"/>
</dbReference>
<reference evidence="1 2" key="1">
    <citation type="submission" date="2019-12" db="EMBL/GenBank/DDBJ databases">
        <authorList>
            <person name="Huq M.A."/>
        </authorList>
    </citation>
    <scope>NUCLEOTIDE SEQUENCE [LARGE SCALE GENOMIC DNA]</scope>
    <source>
        <strain evidence="1 2">MAH-34</strain>
    </source>
</reference>
<dbReference type="SUPFAM" id="SSF51126">
    <property type="entry name" value="Pectin lyase-like"/>
    <property type="match status" value="1"/>
</dbReference>
<protein>
    <submittedName>
        <fullName evidence="1">Right-handed parallel beta-helix repeat-containing protein</fullName>
    </submittedName>
</protein>
<dbReference type="InterPro" id="IPR006626">
    <property type="entry name" value="PbH1"/>
</dbReference>
<name>A0ABW9U176_9BACL</name>
<accession>A0ABW9U176</accession>
<dbReference type="EMBL" id="WSEM01000004">
    <property type="protein sequence ID" value="MVQ33842.1"/>
    <property type="molecule type" value="Genomic_DNA"/>
</dbReference>